<sequence>LSENTVVYKLFPTVNAGNNNCSSNLPTLEKIAENYISRLSGFLNRYIWQNDCFNLHVVEESLVSSAHLKGVTCFEDNIEDEWFIVYLLFYLTEKYQDLVVQIQDNDGEFLLIEAAEYV</sequence>
<feature type="non-terminal residue" evidence="1">
    <location>
        <position position="118"/>
    </location>
</feature>
<dbReference type="GO" id="GO:0005634">
    <property type="term" value="C:nucleus"/>
    <property type="evidence" value="ECO:0007669"/>
    <property type="project" value="TreeGrafter"/>
</dbReference>
<accession>A0A087T2X8</accession>
<evidence type="ECO:0000313" key="2">
    <source>
        <dbReference type="Proteomes" id="UP000054359"/>
    </source>
</evidence>
<dbReference type="AlphaFoldDB" id="A0A087T2X8"/>
<name>A0A087T2X8_STEMI</name>
<feature type="non-terminal residue" evidence="1">
    <location>
        <position position="1"/>
    </location>
</feature>
<dbReference type="Pfam" id="PF07093">
    <property type="entry name" value="SGT1"/>
    <property type="match status" value="1"/>
</dbReference>
<gene>
    <name evidence="1" type="ORF">X975_14943</name>
</gene>
<organism evidence="1 2">
    <name type="scientific">Stegodyphus mimosarum</name>
    <name type="common">African social velvet spider</name>
    <dbReference type="NCBI Taxonomy" id="407821"/>
    <lineage>
        <taxon>Eukaryota</taxon>
        <taxon>Metazoa</taxon>
        <taxon>Ecdysozoa</taxon>
        <taxon>Arthropoda</taxon>
        <taxon>Chelicerata</taxon>
        <taxon>Arachnida</taxon>
        <taxon>Araneae</taxon>
        <taxon>Araneomorphae</taxon>
        <taxon>Entelegynae</taxon>
        <taxon>Eresoidea</taxon>
        <taxon>Eresidae</taxon>
        <taxon>Stegodyphus</taxon>
    </lineage>
</organism>
<dbReference type="InterPro" id="IPR010770">
    <property type="entry name" value="Ecd"/>
</dbReference>
<dbReference type="STRING" id="407821.A0A087T2X8"/>
<keyword evidence="2" id="KW-1185">Reference proteome</keyword>
<reference evidence="1 2" key="1">
    <citation type="submission" date="2013-11" db="EMBL/GenBank/DDBJ databases">
        <title>Genome sequencing of Stegodyphus mimosarum.</title>
        <authorList>
            <person name="Bechsgaard J."/>
        </authorList>
    </citation>
    <scope>NUCLEOTIDE SEQUENCE [LARGE SCALE GENOMIC DNA]</scope>
</reference>
<dbReference type="OMA" id="YNTISHE"/>
<protein>
    <submittedName>
        <fullName evidence="1">Protein SGT1</fullName>
    </submittedName>
</protein>
<dbReference type="EMBL" id="KK113148">
    <property type="protein sequence ID" value="KFM59467.1"/>
    <property type="molecule type" value="Genomic_DNA"/>
</dbReference>
<dbReference type="OrthoDB" id="27237at2759"/>
<dbReference type="PANTHER" id="PTHR13060">
    <property type="entry name" value="SGT1 PROTEIN HSGT1 SUPPRESSOR OF GCR2"/>
    <property type="match status" value="1"/>
</dbReference>
<evidence type="ECO:0000313" key="1">
    <source>
        <dbReference type="EMBL" id="KFM59467.1"/>
    </source>
</evidence>
<proteinExistence type="predicted"/>
<dbReference type="PANTHER" id="PTHR13060:SF0">
    <property type="entry name" value="PROTEIN ECDYSONELESS HOMOLOG"/>
    <property type="match status" value="1"/>
</dbReference>
<dbReference type="Proteomes" id="UP000054359">
    <property type="component" value="Unassembled WGS sequence"/>
</dbReference>